<proteinExistence type="predicted"/>
<evidence type="ECO:0000313" key="1">
    <source>
        <dbReference type="EMBL" id="GGN78014.1"/>
    </source>
</evidence>
<dbReference type="EMBL" id="BMLM01000001">
    <property type="protein sequence ID" value="GGN78014.1"/>
    <property type="molecule type" value="Genomic_DNA"/>
</dbReference>
<gene>
    <name evidence="1" type="ORF">GCM10010968_03350</name>
</gene>
<sequence>MTLDAFGDLCPRCLSLLTIVQRRCASCGWDPTSLDARRPARPDDAVHPTQHDVYSADDLDAILAELAACGTDPHALRRWAGRRDVRTALVRASRVVSSVRLTGRTAGGGWVEFSLVDGEWRRSH</sequence>
<name>A0ABQ2KCY8_9MICO</name>
<accession>A0ABQ2KCY8</accession>
<dbReference type="RefSeq" id="WP_344723294.1">
    <property type="nucleotide sequence ID" value="NZ_BAABBD010000001.1"/>
</dbReference>
<keyword evidence="2" id="KW-1185">Reference proteome</keyword>
<evidence type="ECO:0000313" key="2">
    <source>
        <dbReference type="Proteomes" id="UP000626982"/>
    </source>
</evidence>
<protein>
    <submittedName>
        <fullName evidence="1">Uncharacterized protein</fullName>
    </submittedName>
</protein>
<organism evidence="1 2">
    <name type="scientific">Agrococcus terreus</name>
    <dbReference type="NCBI Taxonomy" id="574649"/>
    <lineage>
        <taxon>Bacteria</taxon>
        <taxon>Bacillati</taxon>
        <taxon>Actinomycetota</taxon>
        <taxon>Actinomycetes</taxon>
        <taxon>Micrococcales</taxon>
        <taxon>Microbacteriaceae</taxon>
        <taxon>Agrococcus</taxon>
    </lineage>
</organism>
<comment type="caution">
    <text evidence="1">The sequence shown here is derived from an EMBL/GenBank/DDBJ whole genome shotgun (WGS) entry which is preliminary data.</text>
</comment>
<reference evidence="2" key="1">
    <citation type="journal article" date="2019" name="Int. J. Syst. Evol. Microbiol.">
        <title>The Global Catalogue of Microorganisms (GCM) 10K type strain sequencing project: providing services to taxonomists for standard genome sequencing and annotation.</title>
        <authorList>
            <consortium name="The Broad Institute Genomics Platform"/>
            <consortium name="The Broad Institute Genome Sequencing Center for Infectious Disease"/>
            <person name="Wu L."/>
            <person name="Ma J."/>
        </authorList>
    </citation>
    <scope>NUCLEOTIDE SEQUENCE [LARGE SCALE GENOMIC DNA]</scope>
    <source>
        <strain evidence="2">CGMCC 1.6960</strain>
    </source>
</reference>
<dbReference type="Proteomes" id="UP000626982">
    <property type="component" value="Unassembled WGS sequence"/>
</dbReference>